<organism evidence="1 2">
    <name type="scientific">Perilla frutescens var. hirtella</name>
    <name type="common">Perilla citriodora</name>
    <name type="synonym">Perilla setoyensis</name>
    <dbReference type="NCBI Taxonomy" id="608512"/>
    <lineage>
        <taxon>Eukaryota</taxon>
        <taxon>Viridiplantae</taxon>
        <taxon>Streptophyta</taxon>
        <taxon>Embryophyta</taxon>
        <taxon>Tracheophyta</taxon>
        <taxon>Spermatophyta</taxon>
        <taxon>Magnoliopsida</taxon>
        <taxon>eudicotyledons</taxon>
        <taxon>Gunneridae</taxon>
        <taxon>Pentapetalae</taxon>
        <taxon>asterids</taxon>
        <taxon>lamiids</taxon>
        <taxon>Lamiales</taxon>
        <taxon>Lamiaceae</taxon>
        <taxon>Nepetoideae</taxon>
        <taxon>Elsholtzieae</taxon>
        <taxon>Perilla</taxon>
    </lineage>
</organism>
<comment type="caution">
    <text evidence="1">The sequence shown here is derived from an EMBL/GenBank/DDBJ whole genome shotgun (WGS) entry which is preliminary data.</text>
</comment>
<sequence>MEIVEGGFGQGYCDGPYREEDVVGVVPGRIQQENEANVNVNVNEGVPPVLEPDAGGDINENDDEQLNPMNADVIDDLSDMHAVAIGLLKQGKVISDALSTIMETVRKLLPGMLDNVAFHKTVEASMMLSRQDQVIHGESSSQPTPTQDDMDFWNNPEHIAAILEIEKAAMEREQLQKELCSMPSFSLGLTQEWDGIVNSARDVVELAEKEVVGRRNEDAMGVNAQDIENAGNIADITEKLGTVVDAPRTWDYEKRSTTFANRLISEIGNVSVLFHYLPQLPFLFDVF</sequence>
<reference evidence="1 2" key="1">
    <citation type="journal article" date="2021" name="Nat. Commun.">
        <title>Incipient diploidization of the medicinal plant Perilla within 10,000 years.</title>
        <authorList>
            <person name="Zhang Y."/>
            <person name="Shen Q."/>
            <person name="Leng L."/>
            <person name="Zhang D."/>
            <person name="Chen S."/>
            <person name="Shi Y."/>
            <person name="Ning Z."/>
            <person name="Chen S."/>
        </authorList>
    </citation>
    <scope>NUCLEOTIDE SEQUENCE [LARGE SCALE GENOMIC DNA]</scope>
    <source>
        <strain evidence="2">cv. PC099</strain>
    </source>
</reference>
<evidence type="ECO:0000313" key="2">
    <source>
        <dbReference type="Proteomes" id="UP001190926"/>
    </source>
</evidence>
<gene>
    <name evidence="1" type="ORF">C2S53_000607</name>
</gene>
<keyword evidence="2" id="KW-1185">Reference proteome</keyword>
<dbReference type="EMBL" id="SDAM02000514">
    <property type="protein sequence ID" value="KAH6824165.1"/>
    <property type="molecule type" value="Genomic_DNA"/>
</dbReference>
<evidence type="ECO:0000313" key="1">
    <source>
        <dbReference type="EMBL" id="KAH6824165.1"/>
    </source>
</evidence>
<protein>
    <submittedName>
        <fullName evidence="1">Uncharacterized protein</fullName>
    </submittedName>
</protein>
<name>A0AAD4IZ27_PERFH</name>
<dbReference type="Proteomes" id="UP001190926">
    <property type="component" value="Unassembled WGS sequence"/>
</dbReference>
<dbReference type="AlphaFoldDB" id="A0AAD4IZ27"/>
<accession>A0AAD4IZ27</accession>
<proteinExistence type="predicted"/>